<accession>A0A7L8AJH8</accession>
<dbReference type="Pfam" id="PF06552">
    <property type="entry name" value="TOM20_plant"/>
    <property type="match status" value="1"/>
</dbReference>
<dbReference type="KEGG" id="phal:H9I45_05820"/>
<dbReference type="CDD" id="cd06986">
    <property type="entry name" value="cupin_MmsR-like_N"/>
    <property type="match status" value="1"/>
</dbReference>
<dbReference type="Gene3D" id="1.10.10.60">
    <property type="entry name" value="Homeodomain-like"/>
    <property type="match status" value="2"/>
</dbReference>
<dbReference type="RefSeq" id="WP_088353140.1">
    <property type="nucleotide sequence ID" value="NZ_CP061813.1"/>
</dbReference>
<keyword evidence="1" id="KW-0805">Transcription regulation</keyword>
<sequence length="291" mass="33913">MKKKEGFNEEKSIVLPKSIIKKLKKNELVNSLLVTDIGYYPNAYKHYRKRKGISQNILIYCIDGEGWVEIDGKNQQITKNEYIIISAETSHKYGANNNNPWSIYWIHFIGNKAKSLINHPNKKIPLNLTANSRFTDRILLFEEIFNNLEMGYSKDNLEYANICLWHMLGSLRYLSQFRKVKEIQSSDRITKSISYMREHLNEKISLENLAKDAKLSVSQFCTLFKKKTEISPLNYLTHLKIQKACSLLDFTDLKVNEIAVKVGYSDPFYFSRVFTKTMGKSPKNYRNLKKG</sequence>
<dbReference type="Pfam" id="PF12833">
    <property type="entry name" value="HTH_18"/>
    <property type="match status" value="1"/>
</dbReference>
<dbReference type="Gene3D" id="2.60.120.280">
    <property type="entry name" value="Regulatory protein AraC"/>
    <property type="match status" value="1"/>
</dbReference>
<dbReference type="InterPro" id="IPR037923">
    <property type="entry name" value="HTH-like"/>
</dbReference>
<evidence type="ECO:0000313" key="5">
    <source>
        <dbReference type="EMBL" id="QOD61959.1"/>
    </source>
</evidence>
<dbReference type="AlphaFoldDB" id="A0A7L8AJH8"/>
<dbReference type="GO" id="GO:0043565">
    <property type="term" value="F:sequence-specific DNA binding"/>
    <property type="evidence" value="ECO:0007669"/>
    <property type="project" value="InterPro"/>
</dbReference>
<dbReference type="EMBL" id="CP061813">
    <property type="protein sequence ID" value="QOD61959.1"/>
    <property type="molecule type" value="Genomic_DNA"/>
</dbReference>
<evidence type="ECO:0000256" key="2">
    <source>
        <dbReference type="ARBA" id="ARBA00023125"/>
    </source>
</evidence>
<dbReference type="InterPro" id="IPR003313">
    <property type="entry name" value="AraC-bd"/>
</dbReference>
<dbReference type="InterPro" id="IPR018060">
    <property type="entry name" value="HTH_AraC"/>
</dbReference>
<dbReference type="PANTHER" id="PTHR43280">
    <property type="entry name" value="ARAC-FAMILY TRANSCRIPTIONAL REGULATOR"/>
    <property type="match status" value="1"/>
</dbReference>
<gene>
    <name evidence="5" type="ORF">H9I45_05820</name>
</gene>
<dbReference type="OrthoDB" id="1007602at2"/>
<evidence type="ECO:0000256" key="1">
    <source>
        <dbReference type="ARBA" id="ARBA00023015"/>
    </source>
</evidence>
<dbReference type="Proteomes" id="UP000516764">
    <property type="component" value="Chromosome"/>
</dbReference>
<evidence type="ECO:0000256" key="3">
    <source>
        <dbReference type="ARBA" id="ARBA00023163"/>
    </source>
</evidence>
<keyword evidence="2" id="KW-0238">DNA-binding</keyword>
<feature type="domain" description="HTH araC/xylS-type" evidence="4">
    <location>
        <begin position="190"/>
        <end position="288"/>
    </location>
</feature>
<dbReference type="PROSITE" id="PS00041">
    <property type="entry name" value="HTH_ARAC_FAMILY_1"/>
    <property type="match status" value="1"/>
</dbReference>
<dbReference type="PANTHER" id="PTHR43280:SF30">
    <property type="entry name" value="MMSAB OPERON REGULATORY PROTEIN"/>
    <property type="match status" value="1"/>
</dbReference>
<dbReference type="InterPro" id="IPR020449">
    <property type="entry name" value="Tscrpt_reg_AraC-type_HTH"/>
</dbReference>
<reference evidence="5 6" key="1">
    <citation type="journal article" date="2016" name="Int. J. Syst. Evol. Microbiol.">
        <title>Polaribacter haliotis sp. nov., isolated from the gut of abalone Haliotis discus hannai.</title>
        <authorList>
            <person name="Kim Y.O."/>
            <person name="Park I.S."/>
            <person name="Park S."/>
            <person name="Nam B.H."/>
            <person name="Park J.M."/>
            <person name="Kim D.G."/>
            <person name="Yoon J.H."/>
        </authorList>
    </citation>
    <scope>NUCLEOTIDE SEQUENCE [LARGE SCALE GENOMIC DNA]</scope>
    <source>
        <strain evidence="5 6">KCTC 52418</strain>
    </source>
</reference>
<dbReference type="SUPFAM" id="SSF46689">
    <property type="entry name" value="Homeodomain-like"/>
    <property type="match status" value="2"/>
</dbReference>
<evidence type="ECO:0000313" key="6">
    <source>
        <dbReference type="Proteomes" id="UP000516764"/>
    </source>
</evidence>
<dbReference type="PROSITE" id="PS01124">
    <property type="entry name" value="HTH_ARAC_FAMILY_2"/>
    <property type="match status" value="1"/>
</dbReference>
<proteinExistence type="predicted"/>
<protein>
    <submittedName>
        <fullName evidence="5">AraC family transcriptional regulator</fullName>
    </submittedName>
</protein>
<name>A0A7L8AJH8_9FLAO</name>
<dbReference type="InterPro" id="IPR018062">
    <property type="entry name" value="HTH_AraC-typ_CS"/>
</dbReference>
<keyword evidence="6" id="KW-1185">Reference proteome</keyword>
<evidence type="ECO:0000259" key="4">
    <source>
        <dbReference type="PROSITE" id="PS01124"/>
    </source>
</evidence>
<dbReference type="InterPro" id="IPR009057">
    <property type="entry name" value="Homeodomain-like_sf"/>
</dbReference>
<dbReference type="PRINTS" id="PR00032">
    <property type="entry name" value="HTHARAC"/>
</dbReference>
<organism evidence="5 6">
    <name type="scientific">Polaribacter haliotis</name>
    <dbReference type="NCBI Taxonomy" id="1888915"/>
    <lineage>
        <taxon>Bacteria</taxon>
        <taxon>Pseudomonadati</taxon>
        <taxon>Bacteroidota</taxon>
        <taxon>Flavobacteriia</taxon>
        <taxon>Flavobacteriales</taxon>
        <taxon>Flavobacteriaceae</taxon>
    </lineage>
</organism>
<dbReference type="GO" id="GO:0003700">
    <property type="term" value="F:DNA-binding transcription factor activity"/>
    <property type="evidence" value="ECO:0007669"/>
    <property type="project" value="InterPro"/>
</dbReference>
<dbReference type="SUPFAM" id="SSF51215">
    <property type="entry name" value="Regulatory protein AraC"/>
    <property type="match status" value="1"/>
</dbReference>
<dbReference type="SMART" id="SM00342">
    <property type="entry name" value="HTH_ARAC"/>
    <property type="match status" value="1"/>
</dbReference>
<dbReference type="Pfam" id="PF02311">
    <property type="entry name" value="AraC_binding"/>
    <property type="match status" value="1"/>
</dbReference>
<keyword evidence="3" id="KW-0804">Transcription</keyword>